<feature type="chain" id="PRO_5032496381" evidence="4">
    <location>
        <begin position="28"/>
        <end position="409"/>
    </location>
</feature>
<reference evidence="6 7" key="1">
    <citation type="submission" date="2020-04" db="EMBL/GenBank/DDBJ databases">
        <title>Draft genome of Pyxidicoccus fallax type strain.</title>
        <authorList>
            <person name="Whitworth D.E."/>
        </authorList>
    </citation>
    <scope>NUCLEOTIDE SEQUENCE [LARGE SCALE GENOMIC DNA]</scope>
    <source>
        <strain evidence="6 7">DSM 14698</strain>
    </source>
</reference>
<evidence type="ECO:0000313" key="6">
    <source>
        <dbReference type="EMBL" id="NMO16175.1"/>
    </source>
</evidence>
<feature type="region of interest" description="Disordered" evidence="3">
    <location>
        <begin position="26"/>
        <end position="69"/>
    </location>
</feature>
<dbReference type="AlphaFoldDB" id="A0A848LG79"/>
<dbReference type="PANTHER" id="PTHR46825:SF11">
    <property type="entry name" value="PENICILLIN-BINDING PROTEIN 4"/>
    <property type="match status" value="1"/>
</dbReference>
<comment type="caution">
    <text evidence="6">The sequence shown here is derived from an EMBL/GenBank/DDBJ whole genome shotgun (WGS) entry which is preliminary data.</text>
</comment>
<dbReference type="SUPFAM" id="SSF56601">
    <property type="entry name" value="beta-lactamase/transpeptidase-like"/>
    <property type="match status" value="1"/>
</dbReference>
<evidence type="ECO:0000313" key="7">
    <source>
        <dbReference type="Proteomes" id="UP000518300"/>
    </source>
</evidence>
<dbReference type="InterPro" id="IPR050491">
    <property type="entry name" value="AmpC-like"/>
</dbReference>
<evidence type="ECO:0000256" key="2">
    <source>
        <dbReference type="ARBA" id="ARBA00023136"/>
    </source>
</evidence>
<dbReference type="GO" id="GO:0016787">
    <property type="term" value="F:hydrolase activity"/>
    <property type="evidence" value="ECO:0007669"/>
    <property type="project" value="UniProtKB-KW"/>
</dbReference>
<organism evidence="6 7">
    <name type="scientific">Pyxidicoccus fallax</name>
    <dbReference type="NCBI Taxonomy" id="394095"/>
    <lineage>
        <taxon>Bacteria</taxon>
        <taxon>Pseudomonadati</taxon>
        <taxon>Myxococcota</taxon>
        <taxon>Myxococcia</taxon>
        <taxon>Myxococcales</taxon>
        <taxon>Cystobacterineae</taxon>
        <taxon>Myxococcaceae</taxon>
        <taxon>Pyxidicoccus</taxon>
    </lineage>
</organism>
<feature type="signal peptide" evidence="4">
    <location>
        <begin position="1"/>
        <end position="27"/>
    </location>
</feature>
<proteinExistence type="predicted"/>
<keyword evidence="2" id="KW-0472">Membrane</keyword>
<evidence type="ECO:0000256" key="4">
    <source>
        <dbReference type="SAM" id="SignalP"/>
    </source>
</evidence>
<keyword evidence="6" id="KW-0378">Hydrolase</keyword>
<sequence length="409" mass="44172">MSSFRSAARCAIAGLCSSLLLTAPASASSTKPGGPATTAPPKQGPQPTMVQKANGSAPAAPAMPTVPAPKTDAELPAALKALVDPLAAQEAFSGAILVARGSKVLATGVWGQADRTWNVPNRLDTRFNLGSMNKMFTAVAVLQLVEQGKLSLEDPVSKYLGEDWLPAEVAKQVTVRQLLNHTSGLGSYFTEQFQRSSRALFRTVEDFKPLVRDGKRAFPPGTSWAYGNSNYVVLGAIIEKVTGRSYFDHVREHVYKPAGMKDTECYDLDTVVPNLAVGYVRQETPAGVVWRNNLFEHVIRGGPAGGGYSTVEDLHRFVVALRAGKLVSQKTLEQMFTQEPLSGERAYGLGFQIFPKHRIVGHSGGFVGISSNLDIYLDNDVVTVVLTNQDRSAMRVSNQLRTWLGKPKS</sequence>
<protein>
    <submittedName>
        <fullName evidence="6">Serine hydrolase</fullName>
    </submittedName>
</protein>
<dbReference type="Gene3D" id="3.40.710.10">
    <property type="entry name" value="DD-peptidase/beta-lactamase superfamily"/>
    <property type="match status" value="1"/>
</dbReference>
<dbReference type="InterPro" id="IPR012338">
    <property type="entry name" value="Beta-lactam/transpept-like"/>
</dbReference>
<evidence type="ECO:0000256" key="1">
    <source>
        <dbReference type="ARBA" id="ARBA00004370"/>
    </source>
</evidence>
<evidence type="ECO:0000256" key="3">
    <source>
        <dbReference type="SAM" id="MobiDB-lite"/>
    </source>
</evidence>
<keyword evidence="4" id="KW-0732">Signal</keyword>
<keyword evidence="7" id="KW-1185">Reference proteome</keyword>
<gene>
    <name evidence="6" type="ORF">HG543_15145</name>
</gene>
<dbReference type="GO" id="GO:0016020">
    <property type="term" value="C:membrane"/>
    <property type="evidence" value="ECO:0007669"/>
    <property type="project" value="UniProtKB-SubCell"/>
</dbReference>
<dbReference type="EMBL" id="JABBJJ010000058">
    <property type="protein sequence ID" value="NMO16175.1"/>
    <property type="molecule type" value="Genomic_DNA"/>
</dbReference>
<comment type="subcellular location">
    <subcellularLocation>
        <location evidence="1">Membrane</location>
    </subcellularLocation>
</comment>
<dbReference type="Proteomes" id="UP000518300">
    <property type="component" value="Unassembled WGS sequence"/>
</dbReference>
<feature type="domain" description="Beta-lactamase-related" evidence="5">
    <location>
        <begin position="80"/>
        <end position="394"/>
    </location>
</feature>
<name>A0A848LG79_9BACT</name>
<dbReference type="Pfam" id="PF00144">
    <property type="entry name" value="Beta-lactamase"/>
    <property type="match status" value="1"/>
</dbReference>
<accession>A0A848LG79</accession>
<dbReference type="RefSeq" id="WP_169345468.1">
    <property type="nucleotide sequence ID" value="NZ_JABBJJ010000058.1"/>
</dbReference>
<dbReference type="PANTHER" id="PTHR46825">
    <property type="entry name" value="D-ALANYL-D-ALANINE-CARBOXYPEPTIDASE/ENDOPEPTIDASE AMPH"/>
    <property type="match status" value="1"/>
</dbReference>
<feature type="compositionally biased region" description="Low complexity" evidence="3">
    <location>
        <begin position="26"/>
        <end position="48"/>
    </location>
</feature>
<dbReference type="InterPro" id="IPR001466">
    <property type="entry name" value="Beta-lactam-related"/>
</dbReference>
<evidence type="ECO:0000259" key="5">
    <source>
        <dbReference type="Pfam" id="PF00144"/>
    </source>
</evidence>
<feature type="compositionally biased region" description="Low complexity" evidence="3">
    <location>
        <begin position="57"/>
        <end position="69"/>
    </location>
</feature>